<dbReference type="CDD" id="cd08870">
    <property type="entry name" value="START_STARD2_7-like"/>
    <property type="match status" value="1"/>
</dbReference>
<comment type="subcellular location">
    <subcellularLocation>
        <location evidence="1">Nucleus</location>
    </subcellularLocation>
</comment>
<dbReference type="GO" id="GO:0030620">
    <property type="term" value="F:U2 snRNA binding"/>
    <property type="evidence" value="ECO:0007669"/>
    <property type="project" value="InterPro"/>
</dbReference>
<comment type="caution">
    <text evidence="8">The sequence shown here is derived from an EMBL/GenBank/DDBJ whole genome shotgun (WGS) entry which is preliminary data.</text>
</comment>
<evidence type="ECO:0000256" key="2">
    <source>
        <dbReference type="ARBA" id="ARBA00022614"/>
    </source>
</evidence>
<dbReference type="GO" id="GO:0008289">
    <property type="term" value="F:lipid binding"/>
    <property type="evidence" value="ECO:0007669"/>
    <property type="project" value="InterPro"/>
</dbReference>
<protein>
    <recommendedName>
        <fullName evidence="7">START domain-containing protein</fullName>
    </recommendedName>
</protein>
<accession>A0A540KXV8</accession>
<dbReference type="Pfam" id="PF14580">
    <property type="entry name" value="LRR_9"/>
    <property type="match status" value="1"/>
</dbReference>
<dbReference type="PANTHER" id="PTHR10552:SF6">
    <property type="entry name" value="U2 SMALL NUCLEAR RIBONUCLEOPROTEIN A"/>
    <property type="match status" value="1"/>
</dbReference>
<dbReference type="InterPro" id="IPR044640">
    <property type="entry name" value="RU2A"/>
</dbReference>
<dbReference type="Gene3D" id="3.30.530.20">
    <property type="match status" value="1"/>
</dbReference>
<keyword evidence="4" id="KW-0539">Nucleus</keyword>
<dbReference type="GO" id="GO:0005634">
    <property type="term" value="C:nucleus"/>
    <property type="evidence" value="ECO:0007669"/>
    <property type="project" value="UniProtKB-SubCell"/>
</dbReference>
<comment type="similarity">
    <text evidence="5">Belongs to the U2 small nuclear ribonucleoprotein A family.</text>
</comment>
<evidence type="ECO:0000256" key="5">
    <source>
        <dbReference type="ARBA" id="ARBA00024196"/>
    </source>
</evidence>
<dbReference type="Pfam" id="PF01852">
    <property type="entry name" value="START"/>
    <property type="match status" value="1"/>
</dbReference>
<feature type="domain" description="START" evidence="7">
    <location>
        <begin position="373"/>
        <end position="562"/>
    </location>
</feature>
<dbReference type="AlphaFoldDB" id="A0A540KXV8"/>
<dbReference type="SUPFAM" id="SSF55961">
    <property type="entry name" value="Bet v1-like"/>
    <property type="match status" value="1"/>
</dbReference>
<dbReference type="Proteomes" id="UP000315295">
    <property type="component" value="Unassembled WGS sequence"/>
</dbReference>
<keyword evidence="3" id="KW-0677">Repeat</keyword>
<evidence type="ECO:0000256" key="4">
    <source>
        <dbReference type="ARBA" id="ARBA00023242"/>
    </source>
</evidence>
<dbReference type="InterPro" id="IPR023393">
    <property type="entry name" value="START-like_dom_sf"/>
</dbReference>
<dbReference type="SUPFAM" id="SSF52058">
    <property type="entry name" value="L domain-like"/>
    <property type="match status" value="1"/>
</dbReference>
<sequence>MVRLTADLVWKSPHFFNALKERELDLRGNKIAVIENLGATEDQFDTIDLSDNEIVKLENMPYLNRLGTLIINNNRITRINPNIGEFLPKLHTLVLTNNRLVNLVEIDPLASLPKLQYLSLLDNNITKKPNYRLYLIHKLKSLRVLDFKKVKNKERLEAQTLFSSKEVEEETRKVSPQKFVPAEVPEVSQEQQAPKVVAPTPEQIMKIKAAIVNSQTLEEVARLEKALKSGQLPADFEIFDDDAEPNSVQEKDDKMDTNNENEASTEPKDVEEQKNDEAEPMEQGWSWSWSWSWHWSWSWRISWQPRIVYCLRGHEYGATSSECASHSPRLTANSGSQSCSQPLDHEQECCELDEDDLKVLVSHINETNGCPPWKLMMEHSTPSLTYQAWYRDPRLGPTHYRTRTVFENASPELLKDFFWDDEFRSSWDNMLKFFQILSVCSQTGTMTVHWIRKLPLLCSDREYVIVRRIWESPSGYYCTTKGTPYPSLPTSKTAIRVDNYYSSWRISSVKGRNAGEEQMASEVLLFHHEDIGLPREIVKIGVRAGMWAMVKRLHAGVQMYSVARANGSTSSCAVMANVTTKVSPSTVELPSSQVTADEICQRERETHSSDHLSKDKW</sequence>
<dbReference type="STRING" id="106549.A0A540KXV8"/>
<dbReference type="PROSITE" id="PS51450">
    <property type="entry name" value="LRR"/>
    <property type="match status" value="1"/>
</dbReference>
<feature type="compositionally biased region" description="Basic and acidic residues" evidence="6">
    <location>
        <begin position="265"/>
        <end position="277"/>
    </location>
</feature>
<evidence type="ECO:0000256" key="6">
    <source>
        <dbReference type="SAM" id="MobiDB-lite"/>
    </source>
</evidence>
<proteinExistence type="inferred from homology"/>
<dbReference type="InterPro" id="IPR001611">
    <property type="entry name" value="Leu-rich_rpt"/>
</dbReference>
<dbReference type="PROSITE" id="PS50848">
    <property type="entry name" value="START"/>
    <property type="match status" value="1"/>
</dbReference>
<dbReference type="EMBL" id="VIEB01000876">
    <property type="protein sequence ID" value="TQD79065.1"/>
    <property type="molecule type" value="Genomic_DNA"/>
</dbReference>
<evidence type="ECO:0000256" key="3">
    <source>
        <dbReference type="ARBA" id="ARBA00022737"/>
    </source>
</evidence>
<dbReference type="GO" id="GO:0000398">
    <property type="term" value="P:mRNA splicing, via spliceosome"/>
    <property type="evidence" value="ECO:0007669"/>
    <property type="project" value="InterPro"/>
</dbReference>
<dbReference type="PANTHER" id="PTHR10552">
    <property type="entry name" value="U2 SMALL NUCLEAR RIBONUCLEOPROTEIN A"/>
    <property type="match status" value="1"/>
</dbReference>
<dbReference type="InterPro" id="IPR032675">
    <property type="entry name" value="LRR_dom_sf"/>
</dbReference>
<organism evidence="8 9">
    <name type="scientific">Malus baccata</name>
    <name type="common">Siberian crab apple</name>
    <name type="synonym">Pyrus baccata</name>
    <dbReference type="NCBI Taxonomy" id="106549"/>
    <lineage>
        <taxon>Eukaryota</taxon>
        <taxon>Viridiplantae</taxon>
        <taxon>Streptophyta</taxon>
        <taxon>Embryophyta</taxon>
        <taxon>Tracheophyta</taxon>
        <taxon>Spermatophyta</taxon>
        <taxon>Magnoliopsida</taxon>
        <taxon>eudicotyledons</taxon>
        <taxon>Gunneridae</taxon>
        <taxon>Pentapetalae</taxon>
        <taxon>rosids</taxon>
        <taxon>fabids</taxon>
        <taxon>Rosales</taxon>
        <taxon>Rosaceae</taxon>
        <taxon>Amygdaloideae</taxon>
        <taxon>Maleae</taxon>
        <taxon>Malus</taxon>
    </lineage>
</organism>
<feature type="region of interest" description="Disordered" evidence="6">
    <location>
        <begin position="237"/>
        <end position="281"/>
    </location>
</feature>
<evidence type="ECO:0000313" key="8">
    <source>
        <dbReference type="EMBL" id="TQD79065.1"/>
    </source>
</evidence>
<keyword evidence="9" id="KW-1185">Reference proteome</keyword>
<gene>
    <name evidence="8" type="ORF">C1H46_035382</name>
</gene>
<keyword evidence="2" id="KW-0433">Leucine-rich repeat</keyword>
<dbReference type="Gene3D" id="3.80.10.10">
    <property type="entry name" value="Ribonuclease Inhibitor"/>
    <property type="match status" value="1"/>
</dbReference>
<reference evidence="8 9" key="1">
    <citation type="journal article" date="2019" name="G3 (Bethesda)">
        <title>Sequencing of a Wild Apple (Malus baccata) Genome Unravels the Differences Between Cultivated and Wild Apple Species Regarding Disease Resistance and Cold Tolerance.</title>
        <authorList>
            <person name="Chen X."/>
        </authorList>
    </citation>
    <scope>NUCLEOTIDE SEQUENCE [LARGE SCALE GENOMIC DNA]</scope>
    <source>
        <strain evidence="9">cv. Shandingzi</strain>
        <tissue evidence="8">Leaves</tissue>
    </source>
</reference>
<evidence type="ECO:0000313" key="9">
    <source>
        <dbReference type="Proteomes" id="UP000315295"/>
    </source>
</evidence>
<evidence type="ECO:0000259" key="7">
    <source>
        <dbReference type="PROSITE" id="PS50848"/>
    </source>
</evidence>
<evidence type="ECO:0000256" key="1">
    <source>
        <dbReference type="ARBA" id="ARBA00004123"/>
    </source>
</evidence>
<name>A0A540KXV8_MALBA</name>
<dbReference type="InterPro" id="IPR002913">
    <property type="entry name" value="START_lipid-bd_dom"/>
</dbReference>
<dbReference type="FunFam" id="3.80.10.10:FF:000026">
    <property type="entry name" value="U2 small nuclear ribonucleoprotein A"/>
    <property type="match status" value="1"/>
</dbReference>